<dbReference type="Gene3D" id="2.60.40.10">
    <property type="entry name" value="Immunoglobulins"/>
    <property type="match status" value="1"/>
</dbReference>
<accession>A0A1C6JWE9</accession>
<reference evidence="2" key="1">
    <citation type="submission" date="2015-09" db="EMBL/GenBank/DDBJ databases">
        <authorList>
            <consortium name="Pathogen Informatics"/>
        </authorList>
    </citation>
    <scope>NUCLEOTIDE SEQUENCE</scope>
    <source>
        <strain evidence="2">2789STDY5834896</strain>
    </source>
</reference>
<feature type="transmembrane region" description="Helical" evidence="1">
    <location>
        <begin position="1051"/>
        <end position="1070"/>
    </location>
</feature>
<organism evidence="2">
    <name type="scientific">uncultured Anaerotruncus sp</name>
    <dbReference type="NCBI Taxonomy" id="905011"/>
    <lineage>
        <taxon>Bacteria</taxon>
        <taxon>Bacillati</taxon>
        <taxon>Bacillota</taxon>
        <taxon>Clostridia</taxon>
        <taxon>Eubacteriales</taxon>
        <taxon>Oscillospiraceae</taxon>
        <taxon>Anaerotruncus</taxon>
        <taxon>environmental samples</taxon>
    </lineage>
</organism>
<keyword evidence="1" id="KW-1133">Transmembrane helix</keyword>
<proteinExistence type="predicted"/>
<evidence type="ECO:0000256" key="1">
    <source>
        <dbReference type="SAM" id="Phobius"/>
    </source>
</evidence>
<dbReference type="EMBL" id="FMHG01000002">
    <property type="protein sequence ID" value="SCJ86327.1"/>
    <property type="molecule type" value="Genomic_DNA"/>
</dbReference>
<dbReference type="AlphaFoldDB" id="A0A1C6JWE9"/>
<protein>
    <submittedName>
        <fullName evidence="2">Uncharacterized protein</fullName>
    </submittedName>
</protein>
<name>A0A1C6JWE9_9FIRM</name>
<keyword evidence="1" id="KW-0812">Transmembrane</keyword>
<sequence>MKHEKLRARLGAWGLAVSLLIGTLSGSGQEILPEQEVEAPVQTTDLNQIFTEQQDPARNWGNPLHIEGNYMRLADGGHQQKVGNDHISASAVISKQPISTSSDWEILADFTVDDFGFNCCNYGGYSITNGRTNVYYNFTTGYNGRTLGLMVRTGFTEDPVIAMGDKKYGYGQKRLYLHYRAQNRMFYFSISDLRDVDENGYPDAQKTPDRGGSYFELSFANPIPSGDDLYLGIAAGVDSGQQDVRLDANKKVEATFIKASYLDYRPHFIETKLLDEKGDPFPADAEIKEGDIVTVQARVKNNQQDGGAVLSHLMISDDSETYPTSGLDFDPDNWDGTRQEVTVDGRVVDAVNITDGGIPFSCSPTETVITYRAMVKNPSGGAVTVGQMMVDDLFQSKRHSGAELIPPVELVAADPQKPLEEQGNAGTDYHFTRTPANENGWNREPVQVTFYPGDFDRFNVQEDGAPADTLKADKPQRVYPDETVGLAAAYQAQNSETKKVSNKVADTVKIDRTPPTLATAEDGALTLRDGLSGVWKLERSDPDSGTWGAVQTYDLNDGNGAASQAATTDQNGKYHTVDAAGNVSTPLAVTVNSAPDVAPTDPADTLPPPEQQIDQNALAHAVVYDSMQEHLDAADPLYGGHFTAEDAQKLFEERYGFTSNVARDDKLTYAYTISRDGVDVTAQGVDSTSPGSFTVTCVATDADGNTTTVVLTDTLIDRDQPPTVVWGEDPEPPVGPPFDPLAPAPRPTVKDDPETGRKHAYVYDAITEPVKAPAVYGGRLTAETAAQILAGRYQIHTAQGDDVLVCGPVRVTVDGKEVGAGGFDTTRPGSCLIAQTVTDSRGNKTTIYLTYTLISSGGAPAVNYDPGSDTVQPDDKLADPEVITDWQSGNQYATVRDRLVQPVSDPPLYGGSLDLAGVRALIGGRYRFTSAQADGELREVRLTIERGGEPVTAIDTTRAGQYLITYTVEDSAGNRTTLFLQYILTPGGAGGLYPEEENGQPPAGESPYTGADGAGIDGSCQIHWLALLGALMTALYCLWARARRAAGSRPGWGGALVLSLLGAAAVSLWYTRCCALDAPLLWCWAALLAAGLGQFMAPGKEEQTD</sequence>
<feature type="transmembrane region" description="Helical" evidence="1">
    <location>
        <begin position="1076"/>
        <end position="1097"/>
    </location>
</feature>
<dbReference type="InterPro" id="IPR013783">
    <property type="entry name" value="Ig-like_fold"/>
</dbReference>
<keyword evidence="1" id="KW-0472">Membrane</keyword>
<gene>
    <name evidence="2" type="ORF">SAMEA3545359_02346</name>
</gene>
<feature type="transmembrane region" description="Helical" evidence="1">
    <location>
        <begin position="1022"/>
        <end position="1039"/>
    </location>
</feature>
<evidence type="ECO:0000313" key="2">
    <source>
        <dbReference type="EMBL" id="SCJ86327.1"/>
    </source>
</evidence>